<evidence type="ECO:0000313" key="6">
    <source>
        <dbReference type="EMBL" id="AMD08044.1"/>
    </source>
</evidence>
<dbReference type="SUPFAM" id="SSF55257">
    <property type="entry name" value="RBP11-like subunits of RNA polymerase"/>
    <property type="match status" value="1"/>
</dbReference>
<evidence type="ECO:0000256" key="1">
    <source>
        <dbReference type="ARBA" id="ARBA00004026"/>
    </source>
</evidence>
<dbReference type="GO" id="GO:0046983">
    <property type="term" value="F:protein dimerization activity"/>
    <property type="evidence" value="ECO:0007669"/>
    <property type="project" value="InterPro"/>
</dbReference>
<evidence type="ECO:0000256" key="2">
    <source>
        <dbReference type="ARBA" id="ARBA00022478"/>
    </source>
</evidence>
<geneLocation type="chloroplast" evidence="6"/>
<sequence length="211" mass="24910">MKLIKINIVRSNLLSDSFYSCIKFYLYNTTEYNTFSNMVRRYLIKDLEGFKIIKKVFLVSRKVENFSFFHHINQFAMMEEIFPSLSDISSNIEIISCKLLHKKKEPFLGIISASSYGELLASDIKLPKFAIIVNPKLFLFRVFSKNLKFKLILKFEKKGFFFNSIKKVNYMFELNFFFLYVTFEIKSDKSLDPLESSLLCFSSLNKNFLIL</sequence>
<name>A0A1B0UL03_EUGMU</name>
<comment type="subunit">
    <text evidence="4">In plastids the minimal PEP RNA polymerase catalytic core is composed of four subunits: alpha, beta, beta', and beta''. When a (nuclear-encoded) sigma factor is associated with the core the holoenzyme is formed, which can initiate transcription.</text>
</comment>
<comment type="function">
    <text evidence="1">DNA-dependent RNA polymerase catalyzes the transcription of DNA into RNA using the four ribonucleoside triphosphates as substrates.</text>
</comment>
<accession>A0A1B0UL03</accession>
<gene>
    <name evidence="6" type="primary">rpoA</name>
</gene>
<dbReference type="GO" id="GO:0000428">
    <property type="term" value="C:DNA-directed RNA polymerase complex"/>
    <property type="evidence" value="ECO:0007669"/>
    <property type="project" value="UniProtKB-KW"/>
</dbReference>
<keyword evidence="3" id="KW-0804">Transcription</keyword>
<organism evidence="6">
    <name type="scientific">Euglena mutabilis</name>
    <dbReference type="NCBI Taxonomy" id="38275"/>
    <lineage>
        <taxon>Eukaryota</taxon>
        <taxon>Discoba</taxon>
        <taxon>Euglenozoa</taxon>
        <taxon>Euglenida</taxon>
        <taxon>Spirocuta</taxon>
        <taxon>Euglenophyceae</taxon>
        <taxon>Euglenales</taxon>
        <taxon>Euglenaceae</taxon>
        <taxon>Euglena</taxon>
    </lineage>
</organism>
<keyword evidence="6" id="KW-0934">Plastid</keyword>
<evidence type="ECO:0000256" key="4">
    <source>
        <dbReference type="ARBA" id="ARBA00026088"/>
    </source>
</evidence>
<reference evidence="6" key="1">
    <citation type="journal article" date="2016" name="J. Eukaryot. Microbiol.">
        <title>The Chloroplast Genome of Euglena mutabilis-Cluster Arrangement, Intron Analysis, and Intrageneric Trends.</title>
        <authorList>
            <person name="Dabbagh N."/>
            <person name="Preisfeld A."/>
        </authorList>
    </citation>
    <scope>NUCLEOTIDE SEQUENCE</scope>
</reference>
<dbReference type="Gene3D" id="2.170.120.12">
    <property type="entry name" value="DNA-directed RNA polymerase, insert domain"/>
    <property type="match status" value="1"/>
</dbReference>
<dbReference type="AlphaFoldDB" id="A0A1B0UL03"/>
<dbReference type="InterPro" id="IPR036643">
    <property type="entry name" value="RNApol_insert_sf"/>
</dbReference>
<evidence type="ECO:0000256" key="3">
    <source>
        <dbReference type="ARBA" id="ARBA00023163"/>
    </source>
</evidence>
<keyword evidence="6" id="KW-0150">Chloroplast</keyword>
<keyword evidence="2" id="KW-0240">DNA-directed RNA polymerase</keyword>
<proteinExistence type="predicted"/>
<protein>
    <recommendedName>
        <fullName evidence="5">Plastid-encoded RNA polymerase subunit alpha</fullName>
    </recommendedName>
</protein>
<dbReference type="SUPFAM" id="SSF56553">
    <property type="entry name" value="Insert subdomain of RNA polymerase alpha subunit"/>
    <property type="match status" value="1"/>
</dbReference>
<evidence type="ECO:0000256" key="5">
    <source>
        <dbReference type="ARBA" id="ARBA00031776"/>
    </source>
</evidence>
<dbReference type="EMBL" id="KT223519">
    <property type="protein sequence ID" value="AMD08044.1"/>
    <property type="molecule type" value="Genomic_DNA"/>
</dbReference>
<dbReference type="GO" id="GO:0006351">
    <property type="term" value="P:DNA-templated transcription"/>
    <property type="evidence" value="ECO:0007669"/>
    <property type="project" value="InterPro"/>
</dbReference>
<dbReference type="InterPro" id="IPR036603">
    <property type="entry name" value="RBP11-like"/>
</dbReference>